<name>A0A915A5H5_PARUN</name>
<sequence length="80" mass="8996">RVSQLEKCEADKPPVEQLMLDAGANTKRASAEYDRKEEMSVTRWAGISTFVTAVISAGEYGLHHKFHTPTMLFKKKNSIN</sequence>
<keyword evidence="1" id="KW-1185">Reference proteome</keyword>
<evidence type="ECO:0000313" key="1">
    <source>
        <dbReference type="Proteomes" id="UP000887569"/>
    </source>
</evidence>
<dbReference type="WBParaSite" id="PgE126_g001_t02">
    <property type="protein sequence ID" value="PgE126_g001_t02"/>
    <property type="gene ID" value="PgE126_g001"/>
</dbReference>
<organism evidence="1 2">
    <name type="scientific">Parascaris univalens</name>
    <name type="common">Nematode worm</name>
    <dbReference type="NCBI Taxonomy" id="6257"/>
    <lineage>
        <taxon>Eukaryota</taxon>
        <taxon>Metazoa</taxon>
        <taxon>Ecdysozoa</taxon>
        <taxon>Nematoda</taxon>
        <taxon>Chromadorea</taxon>
        <taxon>Rhabditida</taxon>
        <taxon>Spirurina</taxon>
        <taxon>Ascaridomorpha</taxon>
        <taxon>Ascaridoidea</taxon>
        <taxon>Ascarididae</taxon>
        <taxon>Parascaris</taxon>
    </lineage>
</organism>
<protein>
    <submittedName>
        <fullName evidence="2">Uncharacterized protein</fullName>
    </submittedName>
</protein>
<accession>A0A915A5H5</accession>
<reference evidence="2" key="1">
    <citation type="submission" date="2022-11" db="UniProtKB">
        <authorList>
            <consortium name="WormBaseParasite"/>
        </authorList>
    </citation>
    <scope>IDENTIFICATION</scope>
</reference>
<proteinExistence type="predicted"/>
<dbReference type="Proteomes" id="UP000887569">
    <property type="component" value="Unplaced"/>
</dbReference>
<evidence type="ECO:0000313" key="2">
    <source>
        <dbReference type="WBParaSite" id="PgE126_g001_t02"/>
    </source>
</evidence>
<dbReference type="AlphaFoldDB" id="A0A915A5H5"/>